<organism evidence="1 2">
    <name type="scientific">Candidatus Roizmanbacteria bacterium GW2011_GWA2_36_23</name>
    <dbReference type="NCBI Taxonomy" id="1618480"/>
    <lineage>
        <taxon>Bacteria</taxon>
        <taxon>Candidatus Roizmaniibacteriota</taxon>
    </lineage>
</organism>
<dbReference type="Proteomes" id="UP000034344">
    <property type="component" value="Unassembled WGS sequence"/>
</dbReference>
<evidence type="ECO:0000313" key="1">
    <source>
        <dbReference type="EMBL" id="KKQ01942.1"/>
    </source>
</evidence>
<proteinExistence type="predicted"/>
<dbReference type="EMBL" id="LBRS01000002">
    <property type="protein sequence ID" value="KKQ01942.1"/>
    <property type="molecule type" value="Genomic_DNA"/>
</dbReference>
<evidence type="ECO:0000313" key="2">
    <source>
        <dbReference type="Proteomes" id="UP000034344"/>
    </source>
</evidence>
<reference evidence="1 2" key="1">
    <citation type="journal article" date="2015" name="Nature">
        <title>rRNA introns, odd ribosomes, and small enigmatic genomes across a large radiation of phyla.</title>
        <authorList>
            <person name="Brown C.T."/>
            <person name="Hug L.A."/>
            <person name="Thomas B.C."/>
            <person name="Sharon I."/>
            <person name="Castelle C.J."/>
            <person name="Singh A."/>
            <person name="Wilkins M.J."/>
            <person name="Williams K.H."/>
            <person name="Banfield J.F."/>
        </authorList>
    </citation>
    <scope>NUCLEOTIDE SEQUENCE [LARGE SCALE GENOMIC DNA]</scope>
</reference>
<sequence length="38" mass="3941">GTVLVGEGVGVFVVVVCDCAARIKNVPTKTKAIKKAIR</sequence>
<name>A0A0G0E8U9_9BACT</name>
<comment type="caution">
    <text evidence="1">The sequence shown here is derived from an EMBL/GenBank/DDBJ whole genome shotgun (WGS) entry which is preliminary data.</text>
</comment>
<dbReference type="AlphaFoldDB" id="A0A0G0E8U9"/>
<accession>A0A0G0E8U9</accession>
<feature type="non-terminal residue" evidence="1">
    <location>
        <position position="1"/>
    </location>
</feature>
<protein>
    <submittedName>
        <fullName evidence="1">Uncharacterized protein</fullName>
    </submittedName>
</protein>
<gene>
    <name evidence="1" type="ORF">US11_C0002G0001</name>
</gene>